<evidence type="ECO:0000313" key="6">
    <source>
        <dbReference type="Proteomes" id="UP000823638"/>
    </source>
</evidence>
<dbReference type="SUPFAM" id="SSF46548">
    <property type="entry name" value="alpha-helical ferredoxin"/>
    <property type="match status" value="1"/>
</dbReference>
<dbReference type="PROSITE" id="PS51379">
    <property type="entry name" value="4FE4S_FER_2"/>
    <property type="match status" value="2"/>
</dbReference>
<name>A0A9D9HP68_9SPIR</name>
<dbReference type="PROSITE" id="PS00198">
    <property type="entry name" value="4FE4S_FER_1"/>
    <property type="match status" value="2"/>
</dbReference>
<gene>
    <name evidence="5" type="ORF">IAA81_05375</name>
</gene>
<dbReference type="Gene3D" id="1.10.1060.10">
    <property type="entry name" value="Alpha-helical ferredoxin"/>
    <property type="match status" value="1"/>
</dbReference>
<feature type="domain" description="4Fe-4S ferredoxin-type" evidence="4">
    <location>
        <begin position="215"/>
        <end position="245"/>
    </location>
</feature>
<dbReference type="InterPro" id="IPR017900">
    <property type="entry name" value="4Fe4S_Fe_S_CS"/>
</dbReference>
<dbReference type="GO" id="GO:0051536">
    <property type="term" value="F:iron-sulfur cluster binding"/>
    <property type="evidence" value="ECO:0007669"/>
    <property type="project" value="UniProtKB-KW"/>
</dbReference>
<keyword evidence="1" id="KW-0479">Metal-binding</keyword>
<dbReference type="Pfam" id="PF13183">
    <property type="entry name" value="Fer4_8"/>
    <property type="match status" value="1"/>
</dbReference>
<evidence type="ECO:0000256" key="3">
    <source>
        <dbReference type="ARBA" id="ARBA00023014"/>
    </source>
</evidence>
<evidence type="ECO:0000256" key="1">
    <source>
        <dbReference type="ARBA" id="ARBA00022723"/>
    </source>
</evidence>
<protein>
    <submittedName>
        <fullName evidence="5">4Fe-4S dicluster domain-containing protein</fullName>
    </submittedName>
</protein>
<dbReference type="InterPro" id="IPR017896">
    <property type="entry name" value="4Fe4S_Fe-S-bd"/>
</dbReference>
<dbReference type="InterPro" id="IPR009051">
    <property type="entry name" value="Helical_ferredxn"/>
</dbReference>
<comment type="caution">
    <text evidence="5">The sequence shown here is derived from an EMBL/GenBank/DDBJ whole genome shotgun (WGS) entry which is preliminary data.</text>
</comment>
<dbReference type="GO" id="GO:0046872">
    <property type="term" value="F:metal ion binding"/>
    <property type="evidence" value="ECO:0007669"/>
    <property type="project" value="UniProtKB-KW"/>
</dbReference>
<accession>A0A9D9HP68</accession>
<organism evidence="5 6">
    <name type="scientific">Candidatus Gallitreponema excrementavium</name>
    <dbReference type="NCBI Taxonomy" id="2840840"/>
    <lineage>
        <taxon>Bacteria</taxon>
        <taxon>Pseudomonadati</taxon>
        <taxon>Spirochaetota</taxon>
        <taxon>Spirochaetia</taxon>
        <taxon>Spirochaetales</taxon>
        <taxon>Candidatus Gallitreponema</taxon>
    </lineage>
</organism>
<evidence type="ECO:0000313" key="5">
    <source>
        <dbReference type="EMBL" id="MBO8457642.1"/>
    </source>
</evidence>
<feature type="domain" description="4Fe-4S ferredoxin-type" evidence="4">
    <location>
        <begin position="161"/>
        <end position="182"/>
    </location>
</feature>
<reference evidence="5" key="2">
    <citation type="journal article" date="2021" name="PeerJ">
        <title>Extensive microbial diversity within the chicken gut microbiome revealed by metagenomics and culture.</title>
        <authorList>
            <person name="Gilroy R."/>
            <person name="Ravi A."/>
            <person name="Getino M."/>
            <person name="Pursley I."/>
            <person name="Horton D.L."/>
            <person name="Alikhan N.F."/>
            <person name="Baker D."/>
            <person name="Gharbi K."/>
            <person name="Hall N."/>
            <person name="Watson M."/>
            <person name="Adriaenssens E.M."/>
            <person name="Foster-Nyarko E."/>
            <person name="Jarju S."/>
            <person name="Secka A."/>
            <person name="Antonio M."/>
            <person name="Oren A."/>
            <person name="Chaudhuri R.R."/>
            <person name="La Ragione R."/>
            <person name="Hildebrand F."/>
            <person name="Pallen M.J."/>
        </authorList>
    </citation>
    <scope>NUCLEOTIDE SEQUENCE</scope>
    <source>
        <strain evidence="5">10532</strain>
    </source>
</reference>
<dbReference type="Proteomes" id="UP000823638">
    <property type="component" value="Unassembled WGS sequence"/>
</dbReference>
<dbReference type="AlphaFoldDB" id="A0A9D9HP68"/>
<dbReference type="EMBL" id="JADIMM010000071">
    <property type="protein sequence ID" value="MBO8457642.1"/>
    <property type="molecule type" value="Genomic_DNA"/>
</dbReference>
<evidence type="ECO:0000259" key="4">
    <source>
        <dbReference type="PROSITE" id="PS51379"/>
    </source>
</evidence>
<keyword evidence="3" id="KW-0411">Iron-sulfur</keyword>
<reference evidence="5" key="1">
    <citation type="submission" date="2020-10" db="EMBL/GenBank/DDBJ databases">
        <authorList>
            <person name="Gilroy R."/>
        </authorList>
    </citation>
    <scope>NUCLEOTIDE SEQUENCE</scope>
    <source>
        <strain evidence="5">10532</strain>
    </source>
</reference>
<evidence type="ECO:0000256" key="2">
    <source>
        <dbReference type="ARBA" id="ARBA00023004"/>
    </source>
</evidence>
<keyword evidence="2" id="KW-0408">Iron</keyword>
<proteinExistence type="predicted"/>
<sequence>MQEIVSEQVSKEVFAKAKEMLASGAVNRVMGWEKGLFDYDITPRVFSSVEELEKNFVFDRYCEATVSKYLIKESRKEGKILAFLKPNDTYSFQQLVKEHRIIRENVYVIGVPFYSEQNEGKRHVIYDELLGVNDGDETVEKNTKRFDKVSELEAMTPDQRFAFWQNELSRCIRCNACRNVCPACSCELCVFDNPNSGISQKAAADSFEEKMFHIIRAFHVAGRCTDCGECSRVCPQNIPLHLLNRKYIKDINEIYGDYQAGEDLETRAPLNTFKTDDVEPSVVYSREKGEGGEN</sequence>